<dbReference type="Proteomes" id="UP000799778">
    <property type="component" value="Unassembled WGS sequence"/>
</dbReference>
<feature type="compositionally biased region" description="Low complexity" evidence="1">
    <location>
        <begin position="217"/>
        <end position="228"/>
    </location>
</feature>
<accession>A0A6A5XNG6</accession>
<feature type="compositionally biased region" description="Basic and acidic residues" evidence="1">
    <location>
        <begin position="233"/>
        <end position="263"/>
    </location>
</feature>
<dbReference type="EMBL" id="ML978070">
    <property type="protein sequence ID" value="KAF2014473.1"/>
    <property type="molecule type" value="Genomic_DNA"/>
</dbReference>
<feature type="region of interest" description="Disordered" evidence="1">
    <location>
        <begin position="217"/>
        <end position="289"/>
    </location>
</feature>
<dbReference type="AlphaFoldDB" id="A0A6A5XNG6"/>
<protein>
    <submittedName>
        <fullName evidence="2">Uncharacterized protein</fullName>
    </submittedName>
</protein>
<organism evidence="2 3">
    <name type="scientific">Aaosphaeria arxii CBS 175.79</name>
    <dbReference type="NCBI Taxonomy" id="1450172"/>
    <lineage>
        <taxon>Eukaryota</taxon>
        <taxon>Fungi</taxon>
        <taxon>Dikarya</taxon>
        <taxon>Ascomycota</taxon>
        <taxon>Pezizomycotina</taxon>
        <taxon>Dothideomycetes</taxon>
        <taxon>Pleosporomycetidae</taxon>
        <taxon>Pleosporales</taxon>
        <taxon>Pleosporales incertae sedis</taxon>
        <taxon>Aaosphaeria</taxon>
    </lineage>
</organism>
<evidence type="ECO:0000256" key="1">
    <source>
        <dbReference type="SAM" id="MobiDB-lite"/>
    </source>
</evidence>
<dbReference type="RefSeq" id="XP_033382812.1">
    <property type="nucleotide sequence ID" value="XM_033528245.1"/>
</dbReference>
<dbReference type="GeneID" id="54285642"/>
<reference evidence="2" key="1">
    <citation type="journal article" date="2020" name="Stud. Mycol.">
        <title>101 Dothideomycetes genomes: a test case for predicting lifestyles and emergence of pathogens.</title>
        <authorList>
            <person name="Haridas S."/>
            <person name="Albert R."/>
            <person name="Binder M."/>
            <person name="Bloem J."/>
            <person name="Labutti K."/>
            <person name="Salamov A."/>
            <person name="Andreopoulos B."/>
            <person name="Baker S."/>
            <person name="Barry K."/>
            <person name="Bills G."/>
            <person name="Bluhm B."/>
            <person name="Cannon C."/>
            <person name="Castanera R."/>
            <person name="Culley D."/>
            <person name="Daum C."/>
            <person name="Ezra D."/>
            <person name="Gonzalez J."/>
            <person name="Henrissat B."/>
            <person name="Kuo A."/>
            <person name="Liang C."/>
            <person name="Lipzen A."/>
            <person name="Lutzoni F."/>
            <person name="Magnuson J."/>
            <person name="Mondo S."/>
            <person name="Nolan M."/>
            <person name="Ohm R."/>
            <person name="Pangilinan J."/>
            <person name="Park H.-J."/>
            <person name="Ramirez L."/>
            <person name="Alfaro M."/>
            <person name="Sun H."/>
            <person name="Tritt A."/>
            <person name="Yoshinaga Y."/>
            <person name="Zwiers L.-H."/>
            <person name="Turgeon B."/>
            <person name="Goodwin S."/>
            <person name="Spatafora J."/>
            <person name="Crous P."/>
            <person name="Grigoriev I."/>
        </authorList>
    </citation>
    <scope>NUCLEOTIDE SEQUENCE</scope>
    <source>
        <strain evidence="2">CBS 175.79</strain>
    </source>
</reference>
<keyword evidence="3" id="KW-1185">Reference proteome</keyword>
<name>A0A6A5XNG6_9PLEO</name>
<proteinExistence type="predicted"/>
<evidence type="ECO:0000313" key="2">
    <source>
        <dbReference type="EMBL" id="KAF2014473.1"/>
    </source>
</evidence>
<sequence>MSVKRFRNLDIKVRHDSLVVFAFRTSIQHPISIYIDRAHPFDIPKTVSYPTKHINIKHIHPSPPVSFQTRIAHEPSIHTSTSKLQHHPNHTRHPITKTPTMCHRRCNAAYQQPISCCGTTRRQQRREQRLARRSEGPIHQLVYAVAQPQPQPQSRQLQLQPNSLFAVQDQPYGSCYAPCRRRRKGGMASLLIAGIGLGVEKLREKKEKKKVAAAAAAAAGGDASSSLATQERGVSERGVPRKSEEVRWDGERRGSFDSTRSDADQDGVPPPRYEDVVRAGQGALGSRRV</sequence>
<evidence type="ECO:0000313" key="3">
    <source>
        <dbReference type="Proteomes" id="UP000799778"/>
    </source>
</evidence>
<gene>
    <name evidence="2" type="ORF">BU24DRAFT_423406</name>
</gene>